<evidence type="ECO:0000313" key="2">
    <source>
        <dbReference type="Proteomes" id="UP000298616"/>
    </source>
</evidence>
<sequence length="251" mass="28731">MKRFFTAFLLAGLFISCTGHKNQTEEANRETKIINNAIEAHGAQFLDNGKLKFIFRNGHYTVEEINGQFKYERLISKGDSVYRDILTNDKFVRLYQGDTLELSPTEVSKYKNGLNAVVYFATLPQSLSDDAVVAEYLGDMTIKGNEYYKIKISFQENGGGQDHEDVFVYWVNKDTDLIDYLAYVYHTDGGGMRFREAFNKRNINGVVIQDYKNYKPMVAGLKVQDVDELFVNGDLELVSVIKTEEPEVEVY</sequence>
<evidence type="ECO:0008006" key="3">
    <source>
        <dbReference type="Google" id="ProtNLM"/>
    </source>
</evidence>
<protein>
    <recommendedName>
        <fullName evidence="3">Deoxyribose-phosphate aldolase</fullName>
    </recommendedName>
</protein>
<accession>A0A4D7JIT0</accession>
<keyword evidence="2" id="KW-1185">Reference proteome</keyword>
<dbReference type="PROSITE" id="PS51257">
    <property type="entry name" value="PROKAR_LIPOPROTEIN"/>
    <property type="match status" value="1"/>
</dbReference>
<dbReference type="Proteomes" id="UP000298616">
    <property type="component" value="Chromosome"/>
</dbReference>
<dbReference type="AlphaFoldDB" id="A0A4D7JIT0"/>
<dbReference type="KEGG" id="fpf:DCC35_00130"/>
<dbReference type="EMBL" id="CP028923">
    <property type="protein sequence ID" value="QCK13270.1"/>
    <property type="molecule type" value="Genomic_DNA"/>
</dbReference>
<proteinExistence type="predicted"/>
<name>A0A4D7JIT0_9BACT</name>
<reference evidence="1 2" key="1">
    <citation type="submission" date="2018-04" db="EMBL/GenBank/DDBJ databases">
        <title>Complete genome uncultured novel isolate.</title>
        <authorList>
            <person name="Merlino G."/>
        </authorList>
    </citation>
    <scope>NUCLEOTIDE SEQUENCE [LARGE SCALE GENOMIC DNA]</scope>
    <source>
        <strain evidence="2">R1DC9</strain>
    </source>
</reference>
<dbReference type="OrthoDB" id="982433at2"/>
<dbReference type="InterPro" id="IPR045444">
    <property type="entry name" value="DUF6503"/>
</dbReference>
<dbReference type="RefSeq" id="WP_137088868.1">
    <property type="nucleotide sequence ID" value="NZ_CP028923.1"/>
</dbReference>
<dbReference type="Pfam" id="PF20113">
    <property type="entry name" value="DUF6503"/>
    <property type="match status" value="1"/>
</dbReference>
<organism evidence="1 2">
    <name type="scientific">Mangrovivirga cuniculi</name>
    <dbReference type="NCBI Taxonomy" id="2715131"/>
    <lineage>
        <taxon>Bacteria</taxon>
        <taxon>Pseudomonadati</taxon>
        <taxon>Bacteroidota</taxon>
        <taxon>Cytophagia</taxon>
        <taxon>Cytophagales</taxon>
        <taxon>Mangrovivirgaceae</taxon>
        <taxon>Mangrovivirga</taxon>
    </lineage>
</organism>
<evidence type="ECO:0000313" key="1">
    <source>
        <dbReference type="EMBL" id="QCK13270.1"/>
    </source>
</evidence>
<gene>
    <name evidence="1" type="ORF">DCC35_00130</name>
</gene>